<dbReference type="GeneID" id="104748238"/>
<dbReference type="InterPro" id="IPR001810">
    <property type="entry name" value="F-box_dom"/>
</dbReference>
<dbReference type="NCBIfam" id="TIGR01640">
    <property type="entry name" value="F_box_assoc_1"/>
    <property type="match status" value="2"/>
</dbReference>
<dbReference type="Pfam" id="PF07734">
    <property type="entry name" value="FBA_1"/>
    <property type="match status" value="2"/>
</dbReference>
<accession>A0ABM0WAR6</accession>
<name>A0ABM0WAR6_CAMSA</name>
<dbReference type="Gene3D" id="1.20.1280.50">
    <property type="match status" value="1"/>
</dbReference>
<dbReference type="SUPFAM" id="SSF81383">
    <property type="entry name" value="F-box domain"/>
    <property type="match status" value="1"/>
</dbReference>
<feature type="domain" description="F-box" evidence="1">
    <location>
        <begin position="5"/>
        <end position="51"/>
    </location>
</feature>
<dbReference type="InterPro" id="IPR006527">
    <property type="entry name" value="F-box-assoc_dom_typ1"/>
</dbReference>
<dbReference type="RefSeq" id="XP_010468214.1">
    <property type="nucleotide sequence ID" value="XM_010469912.1"/>
</dbReference>
<proteinExistence type="predicted"/>
<dbReference type="Proteomes" id="UP000694864">
    <property type="component" value="Chromosome 15"/>
</dbReference>
<dbReference type="SMART" id="SM00256">
    <property type="entry name" value="FBOX"/>
    <property type="match status" value="1"/>
</dbReference>
<dbReference type="PANTHER" id="PTHR31672">
    <property type="entry name" value="BNACNNG10540D PROTEIN"/>
    <property type="match status" value="1"/>
</dbReference>
<reference evidence="2" key="1">
    <citation type="journal article" date="2014" name="Nat. Commun.">
        <title>The emerging biofuel crop Camelina sativa retains a highly undifferentiated hexaploid genome structure.</title>
        <authorList>
            <person name="Kagale S."/>
            <person name="Koh C."/>
            <person name="Nixon J."/>
            <person name="Bollina V."/>
            <person name="Clarke W.E."/>
            <person name="Tuteja R."/>
            <person name="Spillane C."/>
            <person name="Robinson S.J."/>
            <person name="Links M.G."/>
            <person name="Clarke C."/>
            <person name="Higgins E.E."/>
            <person name="Huebert T."/>
            <person name="Sharpe A.G."/>
            <person name="Parkin I.A."/>
        </authorList>
    </citation>
    <scope>NUCLEOTIDE SEQUENCE [LARGE SCALE GENOMIC DNA]</scope>
    <source>
        <strain evidence="2">cv. DH55</strain>
    </source>
</reference>
<evidence type="ECO:0000313" key="3">
    <source>
        <dbReference type="RefSeq" id="XP_010468214.1"/>
    </source>
</evidence>
<evidence type="ECO:0000259" key="1">
    <source>
        <dbReference type="PROSITE" id="PS50181"/>
    </source>
</evidence>
<protein>
    <submittedName>
        <fullName evidence="3">F-box/kelch-repeat protein At3g16740-like</fullName>
    </submittedName>
</protein>
<dbReference type="Pfam" id="PF00646">
    <property type="entry name" value="F-box"/>
    <property type="match status" value="1"/>
</dbReference>
<dbReference type="InterPro" id="IPR017451">
    <property type="entry name" value="F-box-assoc_interact_dom"/>
</dbReference>
<sequence>MKNSTTALSDLPLDLVEKVICRVPLTSLRAVRTTCKNWNGLFTHRRSFTKKHIRKSRAATKKREFMAIMRINASVDLMSFNLRGLENDDDVETFINRKGKFINLNDGDGVDDIYSVSHCSGLLLCTTRPKNSRLMVLNPYRGQTRGIEPIDHECDMDSYVLGYEKKNMKSHRCHKILRSMEMTSILKDDIGLIQEVRRRKYQIYNFNSDSWKDIHPTPNRHLRFYTRDVSLKGNTYWLVRWDTKWCMPRPPRNLPLRDCMRRPPCNLSLRKSFRGRVRDNSDLLLENRLRMEERVRETRKFFLLCFDFTRERFGPPLDLPFDYRREDSVSLSSVREKQLALLWQRSGTLKMEIWISNKIEPEAVSWSKLFVAVNLKTRLTTLPFEQGSFFVDKGKKVVVVFDRDLEMHWVAYIIGEDGCFKKVVFGEYINKHGCPAILCPYVPSSVQIKQATPRGNHVD</sequence>
<gene>
    <name evidence="3" type="primary">LOC104748238</name>
</gene>
<dbReference type="InterPro" id="IPR036047">
    <property type="entry name" value="F-box-like_dom_sf"/>
</dbReference>
<organism evidence="2 3">
    <name type="scientific">Camelina sativa</name>
    <name type="common">False flax</name>
    <name type="synonym">Myagrum sativum</name>
    <dbReference type="NCBI Taxonomy" id="90675"/>
    <lineage>
        <taxon>Eukaryota</taxon>
        <taxon>Viridiplantae</taxon>
        <taxon>Streptophyta</taxon>
        <taxon>Embryophyta</taxon>
        <taxon>Tracheophyta</taxon>
        <taxon>Spermatophyta</taxon>
        <taxon>Magnoliopsida</taxon>
        <taxon>eudicotyledons</taxon>
        <taxon>Gunneridae</taxon>
        <taxon>Pentapetalae</taxon>
        <taxon>rosids</taxon>
        <taxon>malvids</taxon>
        <taxon>Brassicales</taxon>
        <taxon>Brassicaceae</taxon>
        <taxon>Camelineae</taxon>
        <taxon>Camelina</taxon>
    </lineage>
</organism>
<keyword evidence="2" id="KW-1185">Reference proteome</keyword>
<reference evidence="3" key="2">
    <citation type="submission" date="2025-08" db="UniProtKB">
        <authorList>
            <consortium name="RefSeq"/>
        </authorList>
    </citation>
    <scope>IDENTIFICATION</scope>
    <source>
        <tissue evidence="3">Leaf</tissue>
    </source>
</reference>
<evidence type="ECO:0000313" key="2">
    <source>
        <dbReference type="Proteomes" id="UP000694864"/>
    </source>
</evidence>
<dbReference type="InterPro" id="IPR050796">
    <property type="entry name" value="SCF_F-box_component"/>
</dbReference>
<dbReference type="PROSITE" id="PS50181">
    <property type="entry name" value="FBOX"/>
    <property type="match status" value="1"/>
</dbReference>